<dbReference type="InterPro" id="IPR000297">
    <property type="entry name" value="PPIase_PpiC"/>
</dbReference>
<evidence type="ECO:0000256" key="7">
    <source>
        <dbReference type="SAM" id="Phobius"/>
    </source>
</evidence>
<feature type="domain" description="PpiC" evidence="8">
    <location>
        <begin position="172"/>
        <end position="264"/>
    </location>
</feature>
<dbReference type="PANTHER" id="PTHR47245:SF1">
    <property type="entry name" value="FOLDASE PROTEIN PRSA"/>
    <property type="match status" value="1"/>
</dbReference>
<dbReference type="InterPro" id="IPR023058">
    <property type="entry name" value="PPIase_PpiC_CS"/>
</dbReference>
<evidence type="ECO:0000256" key="2">
    <source>
        <dbReference type="ARBA" id="ARBA00013194"/>
    </source>
</evidence>
<dbReference type="Gene3D" id="3.10.50.40">
    <property type="match status" value="1"/>
</dbReference>
<evidence type="ECO:0000256" key="5">
    <source>
        <dbReference type="ARBA" id="ARBA00023235"/>
    </source>
</evidence>
<protein>
    <recommendedName>
        <fullName evidence="2">peptidylprolyl isomerase</fullName>
        <ecNumber evidence="2">5.2.1.8</ecNumber>
    </recommendedName>
</protein>
<keyword evidence="7" id="KW-0812">Transmembrane</keyword>
<dbReference type="EMBL" id="JAFBED010000017">
    <property type="protein sequence ID" value="MBM7622312.1"/>
    <property type="molecule type" value="Genomic_DNA"/>
</dbReference>
<evidence type="ECO:0000256" key="1">
    <source>
        <dbReference type="ARBA" id="ARBA00000971"/>
    </source>
</evidence>
<dbReference type="EC" id="5.2.1.8" evidence="2"/>
<comment type="caution">
    <text evidence="9">The sequence shown here is derived from an EMBL/GenBank/DDBJ whole genome shotgun (WGS) entry which is preliminary data.</text>
</comment>
<organism evidence="9 10">
    <name type="scientific">Sutcliffiella tianshenii</name>
    <dbReference type="NCBI Taxonomy" id="1463404"/>
    <lineage>
        <taxon>Bacteria</taxon>
        <taxon>Bacillati</taxon>
        <taxon>Bacillota</taxon>
        <taxon>Bacilli</taxon>
        <taxon>Bacillales</taxon>
        <taxon>Bacillaceae</taxon>
        <taxon>Sutcliffiella</taxon>
    </lineage>
</organism>
<keyword evidence="4 6" id="KW-0697">Rotamase</keyword>
<dbReference type="Gene3D" id="1.10.4030.10">
    <property type="entry name" value="Porin chaperone SurA, peptide-binding domain"/>
    <property type="match status" value="1"/>
</dbReference>
<dbReference type="PROSITE" id="PS01096">
    <property type="entry name" value="PPIC_PPIASE_1"/>
    <property type="match status" value="1"/>
</dbReference>
<sequence>MTFMQQKGHLKRKWLWNIIFGLVIINCLTLAFLAKQSFSLKEASEAAAFVNGNDNVVATVGDTTITRKALLQELEKMYGHEVSRSLVNQEVVRQMAKKYKITVSDEAVEREWNMIKTMYTRSPMLQTSSEEAVKQQIKSSLLLEELLVKDVTIPEEEMESYYEQNKETFALDEAFHLSHIVVETKKEAEAVIKDLKGGSSFSSLAMEVSTDELTANQGGDLGFLSAKTEMYPSAYLEEAQGMKNASWSDAISVDGHYVVLYLHEKVEGVTYSYKEVKDQIRRQLALEHMEGTADPSIFWEEVGVEWNQTSAQ</sequence>
<evidence type="ECO:0000256" key="3">
    <source>
        <dbReference type="ARBA" id="ARBA00022729"/>
    </source>
</evidence>
<dbReference type="SUPFAM" id="SSF109998">
    <property type="entry name" value="Triger factor/SurA peptide-binding domain-like"/>
    <property type="match status" value="1"/>
</dbReference>
<name>A0ABS2P5R9_9BACI</name>
<evidence type="ECO:0000313" key="9">
    <source>
        <dbReference type="EMBL" id="MBM7622312.1"/>
    </source>
</evidence>
<keyword evidence="7" id="KW-1133">Transmembrane helix</keyword>
<evidence type="ECO:0000313" key="10">
    <source>
        <dbReference type="Proteomes" id="UP000737402"/>
    </source>
</evidence>
<accession>A0ABS2P5R9</accession>
<dbReference type="InterPro" id="IPR050245">
    <property type="entry name" value="PrsA_foldase"/>
</dbReference>
<dbReference type="InterPro" id="IPR046357">
    <property type="entry name" value="PPIase_dom_sf"/>
</dbReference>
<dbReference type="SUPFAM" id="SSF54534">
    <property type="entry name" value="FKBP-like"/>
    <property type="match status" value="1"/>
</dbReference>
<dbReference type="InterPro" id="IPR027304">
    <property type="entry name" value="Trigger_fact/SurA_dom_sf"/>
</dbReference>
<keyword evidence="7" id="KW-0472">Membrane</keyword>
<keyword evidence="3" id="KW-0732">Signal</keyword>
<dbReference type="GO" id="GO:0003755">
    <property type="term" value="F:peptidyl-prolyl cis-trans isomerase activity"/>
    <property type="evidence" value="ECO:0007669"/>
    <property type="project" value="UniProtKB-EC"/>
</dbReference>
<evidence type="ECO:0000256" key="6">
    <source>
        <dbReference type="PROSITE-ProRule" id="PRU00278"/>
    </source>
</evidence>
<dbReference type="PROSITE" id="PS50198">
    <property type="entry name" value="PPIC_PPIASE_2"/>
    <property type="match status" value="1"/>
</dbReference>
<keyword evidence="5 6" id="KW-0413">Isomerase</keyword>
<evidence type="ECO:0000259" key="8">
    <source>
        <dbReference type="PROSITE" id="PS50198"/>
    </source>
</evidence>
<proteinExistence type="predicted"/>
<feature type="transmembrane region" description="Helical" evidence="7">
    <location>
        <begin position="14"/>
        <end position="34"/>
    </location>
</feature>
<evidence type="ECO:0000256" key="4">
    <source>
        <dbReference type="ARBA" id="ARBA00023110"/>
    </source>
</evidence>
<dbReference type="Proteomes" id="UP000737402">
    <property type="component" value="Unassembled WGS sequence"/>
</dbReference>
<reference evidence="9 10" key="1">
    <citation type="submission" date="2021-01" db="EMBL/GenBank/DDBJ databases">
        <title>Genomic Encyclopedia of Type Strains, Phase IV (KMG-IV): sequencing the most valuable type-strain genomes for metagenomic binning, comparative biology and taxonomic classification.</title>
        <authorList>
            <person name="Goeker M."/>
        </authorList>
    </citation>
    <scope>NUCLEOTIDE SEQUENCE [LARGE SCALE GENOMIC DNA]</scope>
    <source>
        <strain evidence="9 10">DSM 25879</strain>
    </source>
</reference>
<gene>
    <name evidence="9" type="ORF">JOC95_004227</name>
</gene>
<dbReference type="PANTHER" id="PTHR47245">
    <property type="entry name" value="PEPTIDYLPROLYL ISOMERASE"/>
    <property type="match status" value="1"/>
</dbReference>
<keyword evidence="10" id="KW-1185">Reference proteome</keyword>
<comment type="catalytic activity">
    <reaction evidence="1">
        <text>[protein]-peptidylproline (omega=180) = [protein]-peptidylproline (omega=0)</text>
        <dbReference type="Rhea" id="RHEA:16237"/>
        <dbReference type="Rhea" id="RHEA-COMP:10747"/>
        <dbReference type="Rhea" id="RHEA-COMP:10748"/>
        <dbReference type="ChEBI" id="CHEBI:83833"/>
        <dbReference type="ChEBI" id="CHEBI:83834"/>
        <dbReference type="EC" id="5.2.1.8"/>
    </reaction>
</comment>
<dbReference type="Pfam" id="PF13145">
    <property type="entry name" value="Rotamase_2"/>
    <property type="match status" value="1"/>
</dbReference>